<organism evidence="1 2">
    <name type="scientific">Zarea fungicola</name>
    <dbReference type="NCBI Taxonomy" id="93591"/>
    <lineage>
        <taxon>Eukaryota</taxon>
        <taxon>Fungi</taxon>
        <taxon>Dikarya</taxon>
        <taxon>Ascomycota</taxon>
        <taxon>Pezizomycotina</taxon>
        <taxon>Sordariomycetes</taxon>
        <taxon>Hypocreomycetidae</taxon>
        <taxon>Hypocreales</taxon>
        <taxon>Cordycipitaceae</taxon>
        <taxon>Zarea</taxon>
    </lineage>
</organism>
<name>A0ACC1NTF9_9HYPO</name>
<gene>
    <name evidence="1" type="ORF">NQ176_g1267</name>
</gene>
<dbReference type="Proteomes" id="UP001143910">
    <property type="component" value="Unassembled WGS sequence"/>
</dbReference>
<proteinExistence type="predicted"/>
<accession>A0ACC1NTF9</accession>
<evidence type="ECO:0000313" key="2">
    <source>
        <dbReference type="Proteomes" id="UP001143910"/>
    </source>
</evidence>
<keyword evidence="2" id="KW-1185">Reference proteome</keyword>
<sequence length="118" mass="12894">MRVQNIISAALSLAVLPVSQAAALPAAGEQQWTLSPGKYPRKHTNGNGFWFDVGIFHKTGLNIGFNPTGRSIRLGDATSQIVNRDAIALQCKGIFGWDDLDGNQSGWNYWSGFNPQLY</sequence>
<evidence type="ECO:0000313" key="1">
    <source>
        <dbReference type="EMBL" id="KAJ2982627.1"/>
    </source>
</evidence>
<protein>
    <submittedName>
        <fullName evidence="1">Uncharacterized protein</fullName>
    </submittedName>
</protein>
<comment type="caution">
    <text evidence="1">The sequence shown here is derived from an EMBL/GenBank/DDBJ whole genome shotgun (WGS) entry which is preliminary data.</text>
</comment>
<reference evidence="1" key="1">
    <citation type="submission" date="2022-08" db="EMBL/GenBank/DDBJ databases">
        <title>Genome Sequence of Lecanicillium fungicola.</title>
        <authorList>
            <person name="Buettner E."/>
        </authorList>
    </citation>
    <scope>NUCLEOTIDE SEQUENCE</scope>
    <source>
        <strain evidence="1">Babe33</strain>
    </source>
</reference>
<dbReference type="EMBL" id="JANJQO010000066">
    <property type="protein sequence ID" value="KAJ2982627.1"/>
    <property type="molecule type" value="Genomic_DNA"/>
</dbReference>